<reference evidence="3 4" key="1">
    <citation type="journal article" date="2015" name="Genome Announc.">
        <title>Expanding the biotechnology potential of lactobacilli through comparative genomics of 213 strains and associated genera.</title>
        <authorList>
            <person name="Sun Z."/>
            <person name="Harris H.M."/>
            <person name="McCann A."/>
            <person name="Guo C."/>
            <person name="Argimon S."/>
            <person name="Zhang W."/>
            <person name="Yang X."/>
            <person name="Jeffery I.B."/>
            <person name="Cooney J.C."/>
            <person name="Kagawa T.F."/>
            <person name="Liu W."/>
            <person name="Song Y."/>
            <person name="Salvetti E."/>
            <person name="Wrobel A."/>
            <person name="Rasinkangas P."/>
            <person name="Parkhill J."/>
            <person name="Rea M.C."/>
            <person name="O'Sullivan O."/>
            <person name="Ritari J."/>
            <person name="Douillard F.P."/>
            <person name="Paul Ross R."/>
            <person name="Yang R."/>
            <person name="Briner A.E."/>
            <person name="Felis G.E."/>
            <person name="de Vos W.M."/>
            <person name="Barrangou R."/>
            <person name="Klaenhammer T.R."/>
            <person name="Caufield P.W."/>
            <person name="Cui Y."/>
            <person name="Zhang H."/>
            <person name="O'Toole P.W."/>
        </authorList>
    </citation>
    <scope>NUCLEOTIDE SEQUENCE [LARGE SCALE GENOMIC DNA]</scope>
    <source>
        <strain evidence="3 4">DSM 6035</strain>
    </source>
</reference>
<dbReference type="SUPFAM" id="SSF51351">
    <property type="entry name" value="Triosephosphate isomerase (TIM)"/>
    <property type="match status" value="1"/>
</dbReference>
<dbReference type="STRING" id="1423782.FD32_GL000199"/>
<keyword evidence="2" id="KW-0812">Transmembrane</keyword>
<accession>A0A0R1X9J5</accession>
<name>A0A0R1X9J5_9LACO</name>
<dbReference type="PATRIC" id="fig|1423782.4.peg.200"/>
<keyword evidence="2" id="KW-1133">Transmembrane helix</keyword>
<dbReference type="GO" id="GO:0006094">
    <property type="term" value="P:gluconeogenesis"/>
    <property type="evidence" value="ECO:0007669"/>
    <property type="project" value="UniProtKB-UniPathway"/>
</dbReference>
<dbReference type="AlphaFoldDB" id="A0A0R1X9J5"/>
<dbReference type="Gene3D" id="3.20.20.70">
    <property type="entry name" value="Aldolase class I"/>
    <property type="match status" value="1"/>
</dbReference>
<dbReference type="GO" id="GO:0006096">
    <property type="term" value="P:glycolytic process"/>
    <property type="evidence" value="ECO:0007669"/>
    <property type="project" value="UniProtKB-UniPathway"/>
</dbReference>
<dbReference type="UniPathway" id="UPA00138"/>
<dbReference type="Pfam" id="PF00121">
    <property type="entry name" value="TIM"/>
    <property type="match status" value="1"/>
</dbReference>
<evidence type="ECO:0000313" key="3">
    <source>
        <dbReference type="EMBL" id="KRM26871.1"/>
    </source>
</evidence>
<feature type="transmembrane region" description="Helical" evidence="2">
    <location>
        <begin position="143"/>
        <end position="165"/>
    </location>
</feature>
<dbReference type="GO" id="GO:0004807">
    <property type="term" value="F:triose-phosphate isomerase activity"/>
    <property type="evidence" value="ECO:0007669"/>
    <property type="project" value="InterPro"/>
</dbReference>
<dbReference type="Proteomes" id="UP000051412">
    <property type="component" value="Unassembled WGS sequence"/>
</dbReference>
<dbReference type="InterPro" id="IPR000652">
    <property type="entry name" value="Triosephosphate_isomerase"/>
</dbReference>
<dbReference type="InterPro" id="IPR035990">
    <property type="entry name" value="TIM_sf"/>
</dbReference>
<gene>
    <name evidence="3" type="ORF">FD32_GL000199</name>
</gene>
<evidence type="ECO:0000256" key="1">
    <source>
        <dbReference type="ARBA" id="ARBA00023235"/>
    </source>
</evidence>
<keyword evidence="2" id="KW-0472">Membrane</keyword>
<evidence type="ECO:0000256" key="2">
    <source>
        <dbReference type="SAM" id="Phobius"/>
    </source>
</evidence>
<keyword evidence="1" id="KW-0413">Isomerase</keyword>
<dbReference type="EMBL" id="AZGM01000071">
    <property type="protein sequence ID" value="KRM26871.1"/>
    <property type="molecule type" value="Genomic_DNA"/>
</dbReference>
<evidence type="ECO:0000313" key="4">
    <source>
        <dbReference type="Proteomes" id="UP000051412"/>
    </source>
</evidence>
<organism evidence="3 4">
    <name type="scientific">Limosilactobacillus panis DSM 6035</name>
    <dbReference type="NCBI Taxonomy" id="1423782"/>
    <lineage>
        <taxon>Bacteria</taxon>
        <taxon>Bacillati</taxon>
        <taxon>Bacillota</taxon>
        <taxon>Bacilli</taxon>
        <taxon>Lactobacillales</taxon>
        <taxon>Lactobacillaceae</taxon>
        <taxon>Limosilactobacillus</taxon>
    </lineage>
</organism>
<protein>
    <submittedName>
        <fullName evidence="3">Uncharacterized protein</fullName>
    </submittedName>
</protein>
<dbReference type="InterPro" id="IPR013785">
    <property type="entry name" value="Aldolase_TIM"/>
</dbReference>
<dbReference type="PROSITE" id="PS51440">
    <property type="entry name" value="TIM_2"/>
    <property type="match status" value="1"/>
</dbReference>
<dbReference type="UniPathway" id="UPA00109">
    <property type="reaction ID" value="UER00189"/>
</dbReference>
<comment type="caution">
    <text evidence="3">The sequence shown here is derived from an EMBL/GenBank/DDBJ whole genome shotgun (WGS) entry which is preliminary data.</text>
</comment>
<sequence>MLQKSGVEAIYMLKEQSIAPDFIVPKLVDLVVQTSVTGRKIRIANCCWIPLLTMPIEQAHEQLHKMLRDLVKPVLVIDEGNLRLSAVDFASFLRRHLMTVLARISADQLHRMVIVYQPRWAAEYRLPADTQRIRIAHRQIRDVLATVYELAIATQVAIFYGGFLFKDELSNVMNDDNVNGVVVGNGKQV</sequence>
<keyword evidence="4" id="KW-1185">Reference proteome</keyword>
<proteinExistence type="predicted"/>